<reference evidence="3 4" key="1">
    <citation type="submission" date="2020-06" db="EMBL/GenBank/DDBJ databases">
        <title>Nonomuraea sp. SMC257, a novel actinomycete isolated from soil.</title>
        <authorList>
            <person name="Chanama M."/>
        </authorList>
    </citation>
    <scope>NUCLEOTIDE SEQUENCE [LARGE SCALE GENOMIC DNA]</scope>
    <source>
        <strain evidence="3 4">SMC257</strain>
    </source>
</reference>
<dbReference type="AlphaFoldDB" id="A0A7Y6M489"/>
<name>A0A7Y6M489_9ACTN</name>
<dbReference type="GO" id="GO:0042602">
    <property type="term" value="F:riboflavin reductase (NADPH) activity"/>
    <property type="evidence" value="ECO:0007669"/>
    <property type="project" value="TreeGrafter"/>
</dbReference>
<evidence type="ECO:0000313" key="3">
    <source>
        <dbReference type="EMBL" id="NUW34548.1"/>
    </source>
</evidence>
<evidence type="ECO:0000313" key="4">
    <source>
        <dbReference type="Proteomes" id="UP000586042"/>
    </source>
</evidence>
<comment type="caution">
    <text evidence="3">The sequence shown here is derived from an EMBL/GenBank/DDBJ whole genome shotgun (WGS) entry which is preliminary data.</text>
</comment>
<dbReference type="InterPro" id="IPR050268">
    <property type="entry name" value="NADH-dep_flavin_reductase"/>
</dbReference>
<dbReference type="RefSeq" id="WP_175591988.1">
    <property type="nucleotide sequence ID" value="NZ_JABWGN010000009.1"/>
</dbReference>
<feature type="domain" description="Flavin reductase like" evidence="2">
    <location>
        <begin position="6"/>
        <end position="148"/>
    </location>
</feature>
<dbReference type="Gene3D" id="2.30.110.10">
    <property type="entry name" value="Electron Transport, Fmn-binding Protein, Chain A"/>
    <property type="match status" value="1"/>
</dbReference>
<evidence type="ECO:0000259" key="2">
    <source>
        <dbReference type="SMART" id="SM00903"/>
    </source>
</evidence>
<dbReference type="PANTHER" id="PTHR30466">
    <property type="entry name" value="FLAVIN REDUCTASE"/>
    <property type="match status" value="1"/>
</dbReference>
<dbReference type="SUPFAM" id="SSF50475">
    <property type="entry name" value="FMN-binding split barrel"/>
    <property type="match status" value="1"/>
</dbReference>
<dbReference type="InterPro" id="IPR002563">
    <property type="entry name" value="Flavin_Rdtase-like_dom"/>
</dbReference>
<gene>
    <name evidence="3" type="ORF">HTZ77_24360</name>
</gene>
<proteinExistence type="predicted"/>
<keyword evidence="1" id="KW-0560">Oxidoreductase</keyword>
<dbReference type="EMBL" id="JABWGN010000009">
    <property type="protein sequence ID" value="NUW34548.1"/>
    <property type="molecule type" value="Genomic_DNA"/>
</dbReference>
<dbReference type="GO" id="GO:0010181">
    <property type="term" value="F:FMN binding"/>
    <property type="evidence" value="ECO:0007669"/>
    <property type="project" value="InterPro"/>
</dbReference>
<accession>A0A7Y6M489</accession>
<dbReference type="InterPro" id="IPR012349">
    <property type="entry name" value="Split_barrel_FMN-bd"/>
</dbReference>
<dbReference type="PANTHER" id="PTHR30466:SF1">
    <property type="entry name" value="FMN REDUCTASE (NADH) RUTF"/>
    <property type="match status" value="1"/>
</dbReference>
<organism evidence="3 4">
    <name type="scientific">Nonomuraea montanisoli</name>
    <dbReference type="NCBI Taxonomy" id="2741721"/>
    <lineage>
        <taxon>Bacteria</taxon>
        <taxon>Bacillati</taxon>
        <taxon>Actinomycetota</taxon>
        <taxon>Actinomycetes</taxon>
        <taxon>Streptosporangiales</taxon>
        <taxon>Streptosporangiaceae</taxon>
        <taxon>Nonomuraea</taxon>
    </lineage>
</organism>
<evidence type="ECO:0000256" key="1">
    <source>
        <dbReference type="ARBA" id="ARBA00023002"/>
    </source>
</evidence>
<dbReference type="SMART" id="SM00903">
    <property type="entry name" value="Flavin_Reduct"/>
    <property type="match status" value="1"/>
</dbReference>
<sequence>MLRQVMRRFPTGVVVVMGDGAKGRVGVSINSFTSVSLEPPLTLFCISRSSETWRRLSELRKFSVNVLAADQAHVARDFSAKGVDRFAGVQVTAASSGFLRIAGAVAAFDCVVESVLARGDHHIVLSRVLNAHILRDERALVFVGGEYE</sequence>
<keyword evidence="4" id="KW-1185">Reference proteome</keyword>
<protein>
    <submittedName>
        <fullName evidence="3">Flavin reductase family protein</fullName>
    </submittedName>
</protein>
<dbReference type="Proteomes" id="UP000586042">
    <property type="component" value="Unassembled WGS sequence"/>
</dbReference>
<dbReference type="Pfam" id="PF01613">
    <property type="entry name" value="Flavin_Reduct"/>
    <property type="match status" value="1"/>
</dbReference>